<evidence type="ECO:0000313" key="6">
    <source>
        <dbReference type="Proteomes" id="UP000037460"/>
    </source>
</evidence>
<sequence>MPSAGSSWALWARSLATHTVTPPLNWRGRQPPPGYMPRAEPITEEHIGKTFLVHSGKEHKRVKVTAQMVMHKFGEFVLTRKRPKKAEKPVQQKKK</sequence>
<dbReference type="AlphaFoldDB" id="A0A0M0JPX2"/>
<reference evidence="6" key="1">
    <citation type="journal article" date="2015" name="PLoS Genet.">
        <title>Genome Sequence and Transcriptome Analyses of Chrysochromulina tobin: Metabolic Tools for Enhanced Algal Fitness in the Prominent Order Prymnesiales (Haptophyceae).</title>
        <authorList>
            <person name="Hovde B.T."/>
            <person name="Deodato C.R."/>
            <person name="Hunsperger H.M."/>
            <person name="Ryken S.A."/>
            <person name="Yost W."/>
            <person name="Jha R.K."/>
            <person name="Patterson J."/>
            <person name="Monnat R.J. Jr."/>
            <person name="Barlow S.B."/>
            <person name="Starkenburg S.R."/>
            <person name="Cattolico R.A."/>
        </authorList>
    </citation>
    <scope>NUCLEOTIDE SEQUENCE</scope>
    <source>
        <strain evidence="6">CCMP291</strain>
    </source>
</reference>
<gene>
    <name evidence="5" type="ORF">Ctob_009062</name>
</gene>
<dbReference type="Proteomes" id="UP000037460">
    <property type="component" value="Unassembled WGS sequence"/>
</dbReference>
<proteinExistence type="inferred from homology"/>
<keyword evidence="2 4" id="KW-0689">Ribosomal protein</keyword>
<protein>
    <submittedName>
        <fullName evidence="5">Ribosomal protein s19</fullName>
    </submittedName>
</protein>
<dbReference type="InterPro" id="IPR023575">
    <property type="entry name" value="Ribosomal_uS19_SF"/>
</dbReference>
<dbReference type="PRINTS" id="PR00975">
    <property type="entry name" value="RIBOSOMALS19"/>
</dbReference>
<dbReference type="InterPro" id="IPR002222">
    <property type="entry name" value="Ribosomal_uS19"/>
</dbReference>
<name>A0A0M0JPX2_9EUKA</name>
<dbReference type="SUPFAM" id="SSF54570">
    <property type="entry name" value="Ribosomal protein S19"/>
    <property type="match status" value="1"/>
</dbReference>
<dbReference type="GO" id="GO:0003735">
    <property type="term" value="F:structural constituent of ribosome"/>
    <property type="evidence" value="ECO:0007669"/>
    <property type="project" value="InterPro"/>
</dbReference>
<dbReference type="GO" id="GO:0006412">
    <property type="term" value="P:translation"/>
    <property type="evidence" value="ECO:0007669"/>
    <property type="project" value="InterPro"/>
</dbReference>
<dbReference type="EMBL" id="JWZX01002535">
    <property type="protein sequence ID" value="KOO28636.1"/>
    <property type="molecule type" value="Genomic_DNA"/>
</dbReference>
<evidence type="ECO:0000313" key="5">
    <source>
        <dbReference type="EMBL" id="KOO28636.1"/>
    </source>
</evidence>
<dbReference type="OrthoDB" id="2043at2759"/>
<dbReference type="GO" id="GO:0005840">
    <property type="term" value="C:ribosome"/>
    <property type="evidence" value="ECO:0007669"/>
    <property type="project" value="UniProtKB-KW"/>
</dbReference>
<organism evidence="5 6">
    <name type="scientific">Chrysochromulina tobinii</name>
    <dbReference type="NCBI Taxonomy" id="1460289"/>
    <lineage>
        <taxon>Eukaryota</taxon>
        <taxon>Haptista</taxon>
        <taxon>Haptophyta</taxon>
        <taxon>Prymnesiophyceae</taxon>
        <taxon>Prymnesiales</taxon>
        <taxon>Chrysochromulinaceae</taxon>
        <taxon>Chrysochromulina</taxon>
    </lineage>
</organism>
<keyword evidence="6" id="KW-1185">Reference proteome</keyword>
<accession>A0A0M0JPX2</accession>
<keyword evidence="3 4" id="KW-0687">Ribonucleoprotein</keyword>
<dbReference type="Gene3D" id="3.30.860.10">
    <property type="entry name" value="30s Ribosomal Protein S19, Chain A"/>
    <property type="match status" value="1"/>
</dbReference>
<evidence type="ECO:0000256" key="3">
    <source>
        <dbReference type="ARBA" id="ARBA00023274"/>
    </source>
</evidence>
<dbReference type="GO" id="GO:1990904">
    <property type="term" value="C:ribonucleoprotein complex"/>
    <property type="evidence" value="ECO:0007669"/>
    <property type="project" value="UniProtKB-KW"/>
</dbReference>
<evidence type="ECO:0000256" key="4">
    <source>
        <dbReference type="RuleBase" id="RU003485"/>
    </source>
</evidence>
<evidence type="ECO:0000256" key="1">
    <source>
        <dbReference type="ARBA" id="ARBA00007345"/>
    </source>
</evidence>
<dbReference type="Pfam" id="PF00203">
    <property type="entry name" value="Ribosomal_S19"/>
    <property type="match status" value="1"/>
</dbReference>
<comment type="caution">
    <text evidence="5">The sequence shown here is derived from an EMBL/GenBank/DDBJ whole genome shotgun (WGS) entry which is preliminary data.</text>
</comment>
<evidence type="ECO:0000256" key="2">
    <source>
        <dbReference type="ARBA" id="ARBA00022980"/>
    </source>
</evidence>
<comment type="similarity">
    <text evidence="1 4">Belongs to the universal ribosomal protein uS19 family.</text>
</comment>